<evidence type="ECO:0000313" key="4">
    <source>
        <dbReference type="Proteomes" id="UP001551482"/>
    </source>
</evidence>
<dbReference type="InterPro" id="IPR036291">
    <property type="entry name" value="NAD(P)-bd_dom_sf"/>
</dbReference>
<keyword evidence="3" id="KW-0560">Oxidoreductase</keyword>
<dbReference type="InterPro" id="IPR002347">
    <property type="entry name" value="SDR_fam"/>
</dbReference>
<gene>
    <name evidence="3" type="primary">fabG</name>
    <name evidence="3" type="ORF">AB0C36_26670</name>
</gene>
<dbReference type="PANTHER" id="PTHR42760">
    <property type="entry name" value="SHORT-CHAIN DEHYDROGENASES/REDUCTASES FAMILY MEMBER"/>
    <property type="match status" value="1"/>
</dbReference>
<dbReference type="InterPro" id="IPR020904">
    <property type="entry name" value="Sc_DH/Rdtase_CS"/>
</dbReference>
<dbReference type="EMBL" id="JBEZFP010000079">
    <property type="protein sequence ID" value="MEU8137086.1"/>
    <property type="molecule type" value="Genomic_DNA"/>
</dbReference>
<feature type="domain" description="Ketoreductase" evidence="2">
    <location>
        <begin position="7"/>
        <end position="195"/>
    </location>
</feature>
<dbReference type="PRINTS" id="PR00080">
    <property type="entry name" value="SDRFAMILY"/>
</dbReference>
<dbReference type="SMART" id="SM00822">
    <property type="entry name" value="PKS_KR"/>
    <property type="match status" value="1"/>
</dbReference>
<dbReference type="PANTHER" id="PTHR42760:SF135">
    <property type="entry name" value="BLL7886 PROTEIN"/>
    <property type="match status" value="1"/>
</dbReference>
<sequence>MADDPRPVAVVTGGSRGIGRAVVRRLAADGFDVAFCYRSRPDAAAEVVDEATAVGGKAARVLAYKADVADPGEARALVEAAEAELGPLAVLVTCAGITRDGPLVRMSDADWNEVVRTNLDGTYHACRAATLVLIRHGSGRIVTMSSVAGRTGSAGQSNYAASKAGIIGFTASLARELGRYGVRSNVVAPGLIETEVTAQLKAAARKSIEDRIPLRRPGVPEEVADVVAFLVSDRARYVNGQVIGVDGGLVL</sequence>
<evidence type="ECO:0000313" key="3">
    <source>
        <dbReference type="EMBL" id="MEU8137086.1"/>
    </source>
</evidence>
<dbReference type="EC" id="1.1.1.100" evidence="3"/>
<dbReference type="Pfam" id="PF13561">
    <property type="entry name" value="adh_short_C2"/>
    <property type="match status" value="1"/>
</dbReference>
<dbReference type="PROSITE" id="PS00061">
    <property type="entry name" value="ADH_SHORT"/>
    <property type="match status" value="1"/>
</dbReference>
<evidence type="ECO:0000256" key="1">
    <source>
        <dbReference type="ARBA" id="ARBA00006484"/>
    </source>
</evidence>
<dbReference type="Gene3D" id="3.40.50.720">
    <property type="entry name" value="NAD(P)-binding Rossmann-like Domain"/>
    <property type="match status" value="1"/>
</dbReference>
<dbReference type="SUPFAM" id="SSF51735">
    <property type="entry name" value="NAD(P)-binding Rossmann-fold domains"/>
    <property type="match status" value="1"/>
</dbReference>
<dbReference type="RefSeq" id="WP_358358458.1">
    <property type="nucleotide sequence ID" value="NZ_JBEZFP010000079.1"/>
</dbReference>
<protein>
    <submittedName>
        <fullName evidence="3">3-oxoacyl-ACP reductase FabG</fullName>
        <ecNumber evidence="3">1.1.1.100</ecNumber>
    </submittedName>
</protein>
<dbReference type="GO" id="GO:0004316">
    <property type="term" value="F:3-oxoacyl-[acyl-carrier-protein] reductase (NADPH) activity"/>
    <property type="evidence" value="ECO:0007669"/>
    <property type="project" value="UniProtKB-EC"/>
</dbReference>
<comment type="similarity">
    <text evidence="1">Belongs to the short-chain dehydrogenases/reductases (SDR) family.</text>
</comment>
<dbReference type="PRINTS" id="PR00081">
    <property type="entry name" value="GDHRDH"/>
</dbReference>
<dbReference type="NCBIfam" id="NF009466">
    <property type="entry name" value="PRK12826.1-2"/>
    <property type="match status" value="1"/>
</dbReference>
<keyword evidence="4" id="KW-1185">Reference proteome</keyword>
<comment type="caution">
    <text evidence="3">The sequence shown here is derived from an EMBL/GenBank/DDBJ whole genome shotgun (WGS) entry which is preliminary data.</text>
</comment>
<accession>A0ABV3DMU7</accession>
<dbReference type="InterPro" id="IPR057326">
    <property type="entry name" value="KR_dom"/>
</dbReference>
<proteinExistence type="inferred from homology"/>
<name>A0ABV3DMU7_9ACTN</name>
<reference evidence="3 4" key="1">
    <citation type="submission" date="2024-06" db="EMBL/GenBank/DDBJ databases">
        <title>The Natural Products Discovery Center: Release of the First 8490 Sequenced Strains for Exploring Actinobacteria Biosynthetic Diversity.</title>
        <authorList>
            <person name="Kalkreuter E."/>
            <person name="Kautsar S.A."/>
            <person name="Yang D."/>
            <person name="Bader C.D."/>
            <person name="Teijaro C.N."/>
            <person name="Fluegel L."/>
            <person name="Davis C.M."/>
            <person name="Simpson J.R."/>
            <person name="Lauterbach L."/>
            <person name="Steele A.D."/>
            <person name="Gui C."/>
            <person name="Meng S."/>
            <person name="Li G."/>
            <person name="Viehrig K."/>
            <person name="Ye F."/>
            <person name="Su P."/>
            <person name="Kiefer A.F."/>
            <person name="Nichols A."/>
            <person name="Cepeda A.J."/>
            <person name="Yan W."/>
            <person name="Fan B."/>
            <person name="Jiang Y."/>
            <person name="Adhikari A."/>
            <person name="Zheng C.-J."/>
            <person name="Schuster L."/>
            <person name="Cowan T.M."/>
            <person name="Smanski M.J."/>
            <person name="Chevrette M.G."/>
            <person name="De Carvalho L.P.S."/>
            <person name="Shen B."/>
        </authorList>
    </citation>
    <scope>NUCLEOTIDE SEQUENCE [LARGE SCALE GENOMIC DNA]</scope>
    <source>
        <strain evidence="3 4">NPDC048946</strain>
    </source>
</reference>
<dbReference type="Proteomes" id="UP001551482">
    <property type="component" value="Unassembled WGS sequence"/>
</dbReference>
<organism evidence="3 4">
    <name type="scientific">Streptodolium elevatio</name>
    <dbReference type="NCBI Taxonomy" id="3157996"/>
    <lineage>
        <taxon>Bacteria</taxon>
        <taxon>Bacillati</taxon>
        <taxon>Actinomycetota</taxon>
        <taxon>Actinomycetes</taxon>
        <taxon>Kitasatosporales</taxon>
        <taxon>Streptomycetaceae</taxon>
        <taxon>Streptodolium</taxon>
    </lineage>
</organism>
<evidence type="ECO:0000259" key="2">
    <source>
        <dbReference type="SMART" id="SM00822"/>
    </source>
</evidence>